<dbReference type="Pfam" id="PF00581">
    <property type="entry name" value="Rhodanese"/>
    <property type="match status" value="1"/>
</dbReference>
<comment type="caution">
    <text evidence="4">The sequence shown here is derived from an EMBL/GenBank/DDBJ whole genome shotgun (WGS) entry which is preliminary data.</text>
</comment>
<dbReference type="SMART" id="SM00450">
    <property type="entry name" value="RHOD"/>
    <property type="match status" value="1"/>
</dbReference>
<dbReference type="PANTHER" id="PTHR43268:SF3">
    <property type="entry name" value="RHODANESE-LIKE DOMAIN-CONTAINING PROTEIN 7-RELATED"/>
    <property type="match status" value="1"/>
</dbReference>
<dbReference type="InterPro" id="IPR001763">
    <property type="entry name" value="Rhodanese-like_dom"/>
</dbReference>
<dbReference type="GO" id="GO:0016740">
    <property type="term" value="F:transferase activity"/>
    <property type="evidence" value="ECO:0007669"/>
    <property type="project" value="UniProtKB-KW"/>
</dbReference>
<feature type="domain" description="Rhodanese" evidence="3">
    <location>
        <begin position="125"/>
        <end position="219"/>
    </location>
</feature>
<evidence type="ECO:0000313" key="5">
    <source>
        <dbReference type="Proteomes" id="UP000318148"/>
    </source>
</evidence>
<comment type="catalytic activity">
    <reaction evidence="1">
        <text>uridine(34) in tRNA + AH2 + O2 = 5-hydroxyuridine(34) in tRNA + A + H2O</text>
        <dbReference type="Rhea" id="RHEA:64224"/>
        <dbReference type="Rhea" id="RHEA-COMP:11727"/>
        <dbReference type="Rhea" id="RHEA-COMP:13381"/>
        <dbReference type="ChEBI" id="CHEBI:13193"/>
        <dbReference type="ChEBI" id="CHEBI:15377"/>
        <dbReference type="ChEBI" id="CHEBI:15379"/>
        <dbReference type="ChEBI" id="CHEBI:17499"/>
        <dbReference type="ChEBI" id="CHEBI:65315"/>
        <dbReference type="ChEBI" id="CHEBI:136877"/>
    </reaction>
</comment>
<keyword evidence="1" id="KW-0560">Oxidoreductase</keyword>
<feature type="region of interest" description="Disordered" evidence="2">
    <location>
        <begin position="289"/>
        <end position="327"/>
    </location>
</feature>
<dbReference type="PANTHER" id="PTHR43268">
    <property type="entry name" value="THIOSULFATE SULFURTRANSFERASE/RHODANESE-LIKE DOMAIN-CONTAINING PROTEIN 2"/>
    <property type="match status" value="1"/>
</dbReference>
<accession>A0A520LJM2</accession>
<dbReference type="InterPro" id="IPR036873">
    <property type="entry name" value="Rhodanese-like_dom_sf"/>
</dbReference>
<protein>
    <recommendedName>
        <fullName evidence="1">tRNA uridine(34) hydroxylase</fullName>
        <ecNumber evidence="1">1.14.-.-</ecNumber>
    </recommendedName>
    <alternativeName>
        <fullName evidence="1">tRNA hydroxylation protein O</fullName>
    </alternativeName>
</protein>
<evidence type="ECO:0000313" key="4">
    <source>
        <dbReference type="EMBL" id="RZO02773.1"/>
    </source>
</evidence>
<comment type="similarity">
    <text evidence="1">Belongs to the TrhO family.</text>
</comment>
<dbReference type="InterPro" id="IPR040503">
    <property type="entry name" value="TRHO_N"/>
</dbReference>
<keyword evidence="4" id="KW-0808">Transferase</keyword>
<evidence type="ECO:0000256" key="2">
    <source>
        <dbReference type="SAM" id="MobiDB-lite"/>
    </source>
</evidence>
<dbReference type="Pfam" id="PF17773">
    <property type="entry name" value="UPF0176_N"/>
    <property type="match status" value="1"/>
</dbReference>
<dbReference type="SUPFAM" id="SSF52821">
    <property type="entry name" value="Rhodanese/Cell cycle control phosphatase"/>
    <property type="match status" value="1"/>
</dbReference>
<dbReference type="PROSITE" id="PS50206">
    <property type="entry name" value="RHODANESE_3"/>
    <property type="match status" value="1"/>
</dbReference>
<dbReference type="EC" id="1.14.-.-" evidence="1"/>
<dbReference type="NCBIfam" id="NF001136">
    <property type="entry name" value="PRK00142.1-4"/>
    <property type="match status" value="1"/>
</dbReference>
<evidence type="ECO:0000256" key="1">
    <source>
        <dbReference type="HAMAP-Rule" id="MF_00469"/>
    </source>
</evidence>
<sequence>MLQENYLTCALYKFVALPEFEIIRPKLKKIMDSNNVFGTILLASEGINGTISGLPKSVLSVVDWLEDYPGIGKVEIKKSYSKEVPFYRSKVKIKKEIVTMGVEKLDSDAYSGEYVEPDKWNELISDPDVLVIDTRNDYEVSIGSFDYAVDPGLKTFKEFPQWADKNLHSKKNKKIAMFCTGGIRCEKSTALLKKRGFDEVYHLKGGILNYLSKVPETDSLWTGECFVFDNRVTVNHSLEQGSYDQCHACRRPITEEDKVSERYEKGVSCDFCFAEVSEERKSQFAERQKQVDLAKNRGEDHIGKGAFETNKKRKLSKRNRFKSVYDS</sequence>
<dbReference type="HAMAP" id="MF_00469">
    <property type="entry name" value="TrhO"/>
    <property type="match status" value="1"/>
</dbReference>
<keyword evidence="1" id="KW-0819">tRNA processing</keyword>
<dbReference type="Gene3D" id="3.30.70.100">
    <property type="match status" value="1"/>
</dbReference>
<reference evidence="4 5" key="1">
    <citation type="submission" date="2019-02" db="EMBL/GenBank/DDBJ databases">
        <title>Prokaryotic population dynamics and viral predation in marine succession experiment using metagenomics: the confinement effect.</title>
        <authorList>
            <person name="Haro-Moreno J.M."/>
            <person name="Rodriguez-Valera F."/>
            <person name="Lopez-Perez M."/>
        </authorList>
    </citation>
    <scope>NUCLEOTIDE SEQUENCE [LARGE SCALE GENOMIC DNA]</scope>
    <source>
        <strain evidence="4">MED-G169</strain>
    </source>
</reference>
<name>A0A520LJM2_9GAMM</name>
<dbReference type="InterPro" id="IPR020936">
    <property type="entry name" value="TrhO"/>
</dbReference>
<dbReference type="EMBL" id="SHBO01000074">
    <property type="protein sequence ID" value="RZO02773.1"/>
    <property type="molecule type" value="Genomic_DNA"/>
</dbReference>
<feature type="compositionally biased region" description="Basic and acidic residues" evidence="2">
    <location>
        <begin position="289"/>
        <end position="303"/>
    </location>
</feature>
<evidence type="ECO:0000259" key="3">
    <source>
        <dbReference type="PROSITE" id="PS50206"/>
    </source>
</evidence>
<feature type="compositionally biased region" description="Basic residues" evidence="2">
    <location>
        <begin position="311"/>
        <end position="321"/>
    </location>
</feature>
<dbReference type="AlphaFoldDB" id="A0A520LJM2"/>
<dbReference type="Gene3D" id="3.40.250.10">
    <property type="entry name" value="Rhodanese-like domain"/>
    <property type="match status" value="1"/>
</dbReference>
<proteinExistence type="inferred from homology"/>
<dbReference type="CDD" id="cd01518">
    <property type="entry name" value="RHOD_YceA"/>
    <property type="match status" value="1"/>
</dbReference>
<dbReference type="Proteomes" id="UP000318148">
    <property type="component" value="Unassembled WGS sequence"/>
</dbReference>
<organism evidence="4 5">
    <name type="scientific">SAR92 clade bacterium</name>
    <dbReference type="NCBI Taxonomy" id="2315479"/>
    <lineage>
        <taxon>Bacteria</taxon>
        <taxon>Pseudomonadati</taxon>
        <taxon>Pseudomonadota</taxon>
        <taxon>Gammaproteobacteria</taxon>
        <taxon>Cellvibrionales</taxon>
        <taxon>Porticoccaceae</taxon>
        <taxon>SAR92 clade</taxon>
    </lineage>
</organism>
<dbReference type="GO" id="GO:0006400">
    <property type="term" value="P:tRNA modification"/>
    <property type="evidence" value="ECO:0007669"/>
    <property type="project" value="UniProtKB-UniRule"/>
</dbReference>
<comment type="function">
    <text evidence="1">Catalyzes oxygen-dependent 5-hydroxyuridine (ho5U) modification at position 34 in tRNAs.</text>
</comment>
<gene>
    <name evidence="1" type="primary">trhO</name>
    <name evidence="4" type="ORF">EVB02_04460</name>
</gene>
<dbReference type="GO" id="GO:0016705">
    <property type="term" value="F:oxidoreductase activity, acting on paired donors, with incorporation or reduction of molecular oxygen"/>
    <property type="evidence" value="ECO:0007669"/>
    <property type="project" value="UniProtKB-UniRule"/>
</dbReference>